<organism evidence="2 3">
    <name type="scientific">Pseudodesulfovibrio aespoeensis (strain ATCC 700646 / DSM 10631 / Aspo-2)</name>
    <name type="common">Desulfovibrio aespoeensis</name>
    <dbReference type="NCBI Taxonomy" id="643562"/>
    <lineage>
        <taxon>Bacteria</taxon>
        <taxon>Pseudomonadati</taxon>
        <taxon>Thermodesulfobacteriota</taxon>
        <taxon>Desulfovibrionia</taxon>
        <taxon>Desulfovibrionales</taxon>
        <taxon>Desulfovibrionaceae</taxon>
    </lineage>
</organism>
<accession>E6VW49</accession>
<protein>
    <recommendedName>
        <fullName evidence="1">Spore protein YkvP/CgeB glycosyl transferase-like domain-containing protein</fullName>
    </recommendedName>
</protein>
<dbReference type="STRING" id="643562.Daes_2611"/>
<sequence>MERFLAEYAEKAKCSMANRPVRVRIVNELGNAQSLPDDPAQFEVLPGGSEVIFLGLGPDPASTAAHFPQFATAAYLDCPAMADQIDGWLAAVPAGFSPLAPEAFTPERAASATIVRYRPGLKAFPCFFAPLAARVALARSGCPGAKDASGTLHGKTVWLPSDPLGMLARELALAFESRGLRVLSVDREALERSPGTELPRLLAQGVPDLFFSVNFRGLEPFGLGFEILREAGVRVGVWLVDNPFNLLTGIKSGFWQQARLFVTDHTFIGPLVESGARWVKHLPLAASPELFAGDRAASGPLPDCASDLADKLVFVGRSEFPGKREFFAGLTPDPALLAEAEAMLARGQRPDSHWWRERVPVPLWPGNAVRRVGVGAEAAGYAWRARCLAAAGPEAIIFGDEGWRDAPGVTAQVRPPLDYYGALPAVYRAASACLNVTGMQLPAGLTQRHFDVWCAGGLLLTDANPGLAIFPKELTAPVTFAAPADILPRFQTLRANPAARDSLRRDWRALILAEHTYAHRADTVLTALGL</sequence>
<evidence type="ECO:0000259" key="1">
    <source>
        <dbReference type="Pfam" id="PF13524"/>
    </source>
</evidence>
<keyword evidence="3" id="KW-1185">Reference proteome</keyword>
<feature type="domain" description="Spore protein YkvP/CgeB glycosyl transferase-like" evidence="1">
    <location>
        <begin position="394"/>
        <end position="525"/>
    </location>
</feature>
<evidence type="ECO:0000313" key="2">
    <source>
        <dbReference type="EMBL" id="ADU63609.1"/>
    </source>
</evidence>
<reference evidence="2 3" key="2">
    <citation type="journal article" date="2014" name="Genome Announc.">
        <title>Complete Genome Sequence of the Subsurface, Mesophilic Sulfate-Reducing Bacterium Desulfovibrio aespoeensis Aspo-2.</title>
        <authorList>
            <person name="Pedersen K."/>
            <person name="Bengtsson A."/>
            <person name="Edlund J."/>
            <person name="Rabe L."/>
            <person name="Hazen T."/>
            <person name="Chakraborty R."/>
            <person name="Goodwin L."/>
            <person name="Shapiro N."/>
        </authorList>
    </citation>
    <scope>NUCLEOTIDE SEQUENCE [LARGE SCALE GENOMIC DNA]</scope>
    <source>
        <strain evidence="3">ATCC 700646 / DSM 10631 / Aspo-2</strain>
    </source>
</reference>
<reference evidence="3" key="1">
    <citation type="submission" date="2010-12" db="EMBL/GenBank/DDBJ databases">
        <title>Complete sequence of Desulfovibrio aespoeensis Aspo-2.</title>
        <authorList>
            <consortium name="US DOE Joint Genome Institute"/>
            <person name="Lucas S."/>
            <person name="Copeland A."/>
            <person name="Lapidus A."/>
            <person name="Cheng J.-F."/>
            <person name="Goodwin L."/>
            <person name="Pitluck S."/>
            <person name="Chertkov O."/>
            <person name="Misra M."/>
            <person name="Detter J.C."/>
            <person name="Han C."/>
            <person name="Tapia R."/>
            <person name="Land M."/>
            <person name="Hauser L."/>
            <person name="Kyrpides N."/>
            <person name="Ivanova N."/>
            <person name="Ovchinnikova G."/>
            <person name="Pedersen K."/>
            <person name="Jagevall S."/>
            <person name="Hazen T."/>
            <person name="Woyke T."/>
        </authorList>
    </citation>
    <scope>NUCLEOTIDE SEQUENCE [LARGE SCALE GENOMIC DNA]</scope>
    <source>
        <strain evidence="3">ATCC 700646 / DSM 10631 / Aspo-2</strain>
    </source>
</reference>
<dbReference type="eggNOG" id="COG4641">
    <property type="taxonomic scope" value="Bacteria"/>
</dbReference>
<evidence type="ECO:0000313" key="3">
    <source>
        <dbReference type="Proteomes" id="UP000002191"/>
    </source>
</evidence>
<name>E6VW49_PSEA9</name>
<proteinExistence type="predicted"/>
<dbReference type="HOGENOM" id="CLU_033615_1_0_7"/>
<dbReference type="EMBL" id="CP002431">
    <property type="protein sequence ID" value="ADU63609.1"/>
    <property type="molecule type" value="Genomic_DNA"/>
</dbReference>
<dbReference type="AlphaFoldDB" id="E6VW49"/>
<dbReference type="Proteomes" id="UP000002191">
    <property type="component" value="Chromosome"/>
</dbReference>
<dbReference type="KEGG" id="das:Daes_2611"/>
<dbReference type="Pfam" id="PF13524">
    <property type="entry name" value="Glyco_trans_1_2"/>
    <property type="match status" value="1"/>
</dbReference>
<dbReference type="InterPro" id="IPR055259">
    <property type="entry name" value="YkvP/CgeB_Glyco_trans-like"/>
</dbReference>
<gene>
    <name evidence="2" type="ordered locus">Daes_2611</name>
</gene>